<comment type="similarity">
    <text evidence="2">Belongs to the major facilitator superfamily. TCR/Tet family.</text>
</comment>
<dbReference type="Gene3D" id="1.20.1250.20">
    <property type="entry name" value="MFS general substrate transporter like domains"/>
    <property type="match status" value="1"/>
</dbReference>
<feature type="transmembrane region" description="Helical" evidence="8">
    <location>
        <begin position="52"/>
        <end position="70"/>
    </location>
</feature>
<dbReference type="InterPro" id="IPR036259">
    <property type="entry name" value="MFS_trans_sf"/>
</dbReference>
<feature type="domain" description="Major facilitator superfamily (MFS) profile" evidence="9">
    <location>
        <begin position="57"/>
        <end position="553"/>
    </location>
</feature>
<dbReference type="GeneID" id="27723988"/>
<evidence type="ECO:0000313" key="10">
    <source>
        <dbReference type="EMBL" id="KEZ43233.1"/>
    </source>
</evidence>
<evidence type="ECO:0000256" key="8">
    <source>
        <dbReference type="SAM" id="Phobius"/>
    </source>
</evidence>
<sequence length="553" mass="59608">MSSTEHIPNTTSQLDFEKHPNRSQNTIESGNDSSRHGTSLEELPRKRTITGYKWFLVCVGIFSANLLYGLDTTIAADIQAAISDSFNNVTQLGWLGVGFTLGSVCGILPLGKAYTLFDTKWLFIGSLTMFAAGSALCGAAPTMDAMIVGRVWAGVGGAGMYLGTLNLISTTTSPTESAFYVGVTGFVYGGGCILGPIVGGSLADSAATWRWAFYLNLVVFGVMSPIYLFVLPSLPRQPERMTTEKLRNLDWLGIALTAAMYVCFVLAFTFGGAIWEWNDPRFIVLLVLFFVLAATFITTQHFAVFTNKVDRLFPCELLRNPQLILLYVGMSCSGASLFVGIYYIPSYYLFVHGESGTNAAIRLMPFVCIFVVAILACGYALPRTGYHIAWYLVSGILLTAGGAAMHTVKATTPDAHIYGFSVLVALGVTVCQAGYDVGTRLVATDKISEAIQFMNISQGQSQLLGLVIASAIFQSEAFKGMKSVLGGMGYSDAEIQGAIAGSRSHLIQELSPELKGKCLDVIVNTIGKEWVLVVVAGALQTVCALFMSRRRFP</sequence>
<comment type="caution">
    <text evidence="10">The sequence shown here is derived from an EMBL/GenBank/DDBJ whole genome shotgun (WGS) entry which is preliminary data.</text>
</comment>
<feature type="transmembrane region" description="Helical" evidence="8">
    <location>
        <begin position="324"/>
        <end position="344"/>
    </location>
</feature>
<feature type="transmembrane region" description="Helical" evidence="8">
    <location>
        <begin position="417"/>
        <end position="438"/>
    </location>
</feature>
<dbReference type="VEuPathDB" id="FungiDB:SAPIO_CDS4916"/>
<dbReference type="GO" id="GO:0022857">
    <property type="term" value="F:transmembrane transporter activity"/>
    <property type="evidence" value="ECO:0007669"/>
    <property type="project" value="InterPro"/>
</dbReference>
<comment type="subcellular location">
    <subcellularLocation>
        <location evidence="1">Membrane</location>
        <topology evidence="1">Multi-pass membrane protein</topology>
    </subcellularLocation>
</comment>
<feature type="compositionally biased region" description="Polar residues" evidence="7">
    <location>
        <begin position="22"/>
        <end position="32"/>
    </location>
</feature>
<organism evidence="10 11">
    <name type="scientific">Pseudallescheria apiosperma</name>
    <name type="common">Scedosporium apiospermum</name>
    <dbReference type="NCBI Taxonomy" id="563466"/>
    <lineage>
        <taxon>Eukaryota</taxon>
        <taxon>Fungi</taxon>
        <taxon>Dikarya</taxon>
        <taxon>Ascomycota</taxon>
        <taxon>Pezizomycotina</taxon>
        <taxon>Sordariomycetes</taxon>
        <taxon>Hypocreomycetidae</taxon>
        <taxon>Microascales</taxon>
        <taxon>Microascaceae</taxon>
        <taxon>Scedosporium</taxon>
    </lineage>
</organism>
<feature type="transmembrane region" description="Helical" evidence="8">
    <location>
        <begin position="251"/>
        <end position="275"/>
    </location>
</feature>
<feature type="transmembrane region" description="Helical" evidence="8">
    <location>
        <begin position="388"/>
        <end position="405"/>
    </location>
</feature>
<evidence type="ECO:0000256" key="6">
    <source>
        <dbReference type="ARBA" id="ARBA00023136"/>
    </source>
</evidence>
<keyword evidence="6 8" id="KW-0472">Membrane</keyword>
<evidence type="ECO:0000259" key="9">
    <source>
        <dbReference type="PROSITE" id="PS50850"/>
    </source>
</evidence>
<feature type="transmembrane region" description="Helical" evidence="8">
    <location>
        <begin position="147"/>
        <end position="167"/>
    </location>
</feature>
<feature type="transmembrane region" description="Helical" evidence="8">
    <location>
        <begin position="90"/>
        <end position="110"/>
    </location>
</feature>
<dbReference type="RefSeq" id="XP_016643032.1">
    <property type="nucleotide sequence ID" value="XM_016787357.1"/>
</dbReference>
<keyword evidence="11" id="KW-1185">Reference proteome</keyword>
<dbReference type="Pfam" id="PF07690">
    <property type="entry name" value="MFS_1"/>
    <property type="match status" value="1"/>
</dbReference>
<feature type="transmembrane region" description="Helical" evidence="8">
    <location>
        <begin position="281"/>
        <end position="303"/>
    </location>
</feature>
<evidence type="ECO:0000256" key="2">
    <source>
        <dbReference type="ARBA" id="ARBA00007520"/>
    </source>
</evidence>
<feature type="region of interest" description="Disordered" evidence="7">
    <location>
        <begin position="1"/>
        <end position="39"/>
    </location>
</feature>
<keyword evidence="4 8" id="KW-0812">Transmembrane</keyword>
<accession>A0A084G7C1</accession>
<keyword evidence="3" id="KW-0813">Transport</keyword>
<dbReference type="Proteomes" id="UP000028545">
    <property type="component" value="Unassembled WGS sequence"/>
</dbReference>
<dbReference type="KEGG" id="sapo:SAPIO_CDS4916"/>
<gene>
    <name evidence="10" type="ORF">SAPIO_CDS4916</name>
</gene>
<dbReference type="PROSITE" id="PS50850">
    <property type="entry name" value="MFS"/>
    <property type="match status" value="1"/>
</dbReference>
<dbReference type="HOGENOM" id="CLU_000960_22_1_1"/>
<dbReference type="GO" id="GO:0005886">
    <property type="term" value="C:plasma membrane"/>
    <property type="evidence" value="ECO:0007669"/>
    <property type="project" value="TreeGrafter"/>
</dbReference>
<dbReference type="PANTHER" id="PTHR23501">
    <property type="entry name" value="MAJOR FACILITATOR SUPERFAMILY"/>
    <property type="match status" value="1"/>
</dbReference>
<reference evidence="10 11" key="1">
    <citation type="journal article" date="2014" name="Genome Announc.">
        <title>Draft genome sequence of the pathogenic fungus Scedosporium apiospermum.</title>
        <authorList>
            <person name="Vandeputte P."/>
            <person name="Ghamrawi S."/>
            <person name="Rechenmann M."/>
            <person name="Iltis A."/>
            <person name="Giraud S."/>
            <person name="Fleury M."/>
            <person name="Thornton C."/>
            <person name="Delhaes L."/>
            <person name="Meyer W."/>
            <person name="Papon N."/>
            <person name="Bouchara J.P."/>
        </authorList>
    </citation>
    <scope>NUCLEOTIDE SEQUENCE [LARGE SCALE GENOMIC DNA]</scope>
    <source>
        <strain evidence="10 11">IHEM 14462</strain>
    </source>
</reference>
<dbReference type="AlphaFoldDB" id="A0A084G7C1"/>
<feature type="transmembrane region" description="Helical" evidence="8">
    <location>
        <begin position="122"/>
        <end position="141"/>
    </location>
</feature>
<evidence type="ECO:0000256" key="4">
    <source>
        <dbReference type="ARBA" id="ARBA00022692"/>
    </source>
</evidence>
<feature type="transmembrane region" description="Helical" evidence="8">
    <location>
        <begin position="211"/>
        <end position="230"/>
    </location>
</feature>
<keyword evidence="5 8" id="KW-1133">Transmembrane helix</keyword>
<feature type="transmembrane region" description="Helical" evidence="8">
    <location>
        <begin position="179"/>
        <end position="199"/>
    </location>
</feature>
<name>A0A084G7C1_PSEDA</name>
<evidence type="ECO:0000256" key="7">
    <source>
        <dbReference type="SAM" id="MobiDB-lite"/>
    </source>
</evidence>
<dbReference type="PANTHER" id="PTHR23501:SF12">
    <property type="entry name" value="MAJOR FACILITATOR SUPERFAMILY (MFS) PROFILE DOMAIN-CONTAINING PROTEIN-RELATED"/>
    <property type="match status" value="1"/>
</dbReference>
<dbReference type="OMA" id="DVYVMAI"/>
<dbReference type="InterPro" id="IPR011701">
    <property type="entry name" value="MFS"/>
</dbReference>
<evidence type="ECO:0000256" key="1">
    <source>
        <dbReference type="ARBA" id="ARBA00004141"/>
    </source>
</evidence>
<feature type="compositionally biased region" description="Polar residues" evidence="7">
    <location>
        <begin position="1"/>
        <end position="14"/>
    </location>
</feature>
<evidence type="ECO:0000256" key="3">
    <source>
        <dbReference type="ARBA" id="ARBA00022448"/>
    </source>
</evidence>
<dbReference type="InterPro" id="IPR020846">
    <property type="entry name" value="MFS_dom"/>
</dbReference>
<evidence type="ECO:0000313" key="11">
    <source>
        <dbReference type="Proteomes" id="UP000028545"/>
    </source>
</evidence>
<dbReference type="SUPFAM" id="SSF103473">
    <property type="entry name" value="MFS general substrate transporter"/>
    <property type="match status" value="2"/>
</dbReference>
<protein>
    <recommendedName>
        <fullName evidence="9">Major facilitator superfamily (MFS) profile domain-containing protein</fullName>
    </recommendedName>
</protein>
<feature type="transmembrane region" description="Helical" evidence="8">
    <location>
        <begin position="359"/>
        <end position="381"/>
    </location>
</feature>
<dbReference type="OrthoDB" id="10021397at2759"/>
<dbReference type="EMBL" id="JOWA01000095">
    <property type="protein sequence ID" value="KEZ43233.1"/>
    <property type="molecule type" value="Genomic_DNA"/>
</dbReference>
<proteinExistence type="inferred from homology"/>
<evidence type="ECO:0000256" key="5">
    <source>
        <dbReference type="ARBA" id="ARBA00022989"/>
    </source>
</evidence>